<name>A0A087HD60_ARAAL</name>
<accession>A0A087HD60</accession>
<feature type="chain" id="PRO_5001823254" evidence="2">
    <location>
        <begin position="20"/>
        <end position="145"/>
    </location>
</feature>
<dbReference type="OrthoDB" id="1719291at2759"/>
<dbReference type="PANTHER" id="PTHR48213">
    <property type="entry name" value="VID27-LIKE PROTEIN"/>
    <property type="match status" value="1"/>
</dbReference>
<feature type="signal peptide" evidence="2">
    <location>
        <begin position="1"/>
        <end position="19"/>
    </location>
</feature>
<dbReference type="Gramene" id="KFK40062">
    <property type="protein sequence ID" value="KFK40062"/>
    <property type="gene ID" value="AALP_AA3G325300"/>
</dbReference>
<sequence>MANPSRFLLFIISLLFLDEEENNLHDAVISSDEDSSVEILSNVSSQAIMEADLGDLVVNYDDEDSDEDCYDEEEDDLDDEDSDEDCYDEKEDDLDDELIQRSVSKKVKRDRIRKVGKRTSAKVPYTQLKRGCIYGKHGFGIRFRC</sequence>
<proteinExistence type="predicted"/>
<feature type="region of interest" description="Disordered" evidence="1">
    <location>
        <begin position="63"/>
        <end position="91"/>
    </location>
</feature>
<keyword evidence="2" id="KW-0732">Signal</keyword>
<evidence type="ECO:0000313" key="3">
    <source>
        <dbReference type="EMBL" id="KFK40062.1"/>
    </source>
</evidence>
<dbReference type="EMBL" id="CM002871">
    <property type="protein sequence ID" value="KFK40062.1"/>
    <property type="molecule type" value="Genomic_DNA"/>
</dbReference>
<dbReference type="AlphaFoldDB" id="A0A087HD60"/>
<evidence type="ECO:0000256" key="2">
    <source>
        <dbReference type="SAM" id="SignalP"/>
    </source>
</evidence>
<gene>
    <name evidence="3" type="ordered locus">AALP_Aa3g325300</name>
</gene>
<dbReference type="Proteomes" id="UP000029120">
    <property type="component" value="Chromosome 3"/>
</dbReference>
<evidence type="ECO:0000256" key="1">
    <source>
        <dbReference type="SAM" id="MobiDB-lite"/>
    </source>
</evidence>
<evidence type="ECO:0000313" key="4">
    <source>
        <dbReference type="Proteomes" id="UP000029120"/>
    </source>
</evidence>
<protein>
    <submittedName>
        <fullName evidence="3">Uncharacterized protein</fullName>
    </submittedName>
</protein>
<dbReference type="PANTHER" id="PTHR48213:SF1">
    <property type="entry name" value="PROSTATIC SPERMINE-BINDING-LIKE PROTEIN"/>
    <property type="match status" value="1"/>
</dbReference>
<reference evidence="4" key="1">
    <citation type="journal article" date="2015" name="Nat. Plants">
        <title>Genome expansion of Arabis alpina linked with retrotransposition and reduced symmetric DNA methylation.</title>
        <authorList>
            <person name="Willing E.M."/>
            <person name="Rawat V."/>
            <person name="Mandakova T."/>
            <person name="Maumus F."/>
            <person name="James G.V."/>
            <person name="Nordstroem K.J."/>
            <person name="Becker C."/>
            <person name="Warthmann N."/>
            <person name="Chica C."/>
            <person name="Szarzynska B."/>
            <person name="Zytnicki M."/>
            <person name="Albani M.C."/>
            <person name="Kiefer C."/>
            <person name="Bergonzi S."/>
            <person name="Castaings L."/>
            <person name="Mateos J.L."/>
            <person name="Berns M.C."/>
            <person name="Bujdoso N."/>
            <person name="Piofczyk T."/>
            <person name="de Lorenzo L."/>
            <person name="Barrero-Sicilia C."/>
            <person name="Mateos I."/>
            <person name="Piednoel M."/>
            <person name="Hagmann J."/>
            <person name="Chen-Min-Tao R."/>
            <person name="Iglesias-Fernandez R."/>
            <person name="Schuster S.C."/>
            <person name="Alonso-Blanco C."/>
            <person name="Roudier F."/>
            <person name="Carbonero P."/>
            <person name="Paz-Ares J."/>
            <person name="Davis S.J."/>
            <person name="Pecinka A."/>
            <person name="Quesneville H."/>
            <person name="Colot V."/>
            <person name="Lysak M.A."/>
            <person name="Weigel D."/>
            <person name="Coupland G."/>
            <person name="Schneeberger K."/>
        </authorList>
    </citation>
    <scope>NUCLEOTIDE SEQUENCE [LARGE SCALE GENOMIC DNA]</scope>
    <source>
        <strain evidence="4">cv. Pajares</strain>
    </source>
</reference>
<keyword evidence="4" id="KW-1185">Reference proteome</keyword>
<organism evidence="3 4">
    <name type="scientific">Arabis alpina</name>
    <name type="common">Alpine rock-cress</name>
    <dbReference type="NCBI Taxonomy" id="50452"/>
    <lineage>
        <taxon>Eukaryota</taxon>
        <taxon>Viridiplantae</taxon>
        <taxon>Streptophyta</taxon>
        <taxon>Embryophyta</taxon>
        <taxon>Tracheophyta</taxon>
        <taxon>Spermatophyta</taxon>
        <taxon>Magnoliopsida</taxon>
        <taxon>eudicotyledons</taxon>
        <taxon>Gunneridae</taxon>
        <taxon>Pentapetalae</taxon>
        <taxon>rosids</taxon>
        <taxon>malvids</taxon>
        <taxon>Brassicales</taxon>
        <taxon>Brassicaceae</taxon>
        <taxon>Arabideae</taxon>
        <taxon>Arabis</taxon>
    </lineage>
</organism>